<dbReference type="Gene3D" id="3.10.20.310">
    <property type="entry name" value="membrane protein fhac"/>
    <property type="match status" value="1"/>
</dbReference>
<dbReference type="PANTHER" id="PTHR35851:SF1">
    <property type="entry name" value="CELL DIVISION PROTEIN FTSQ"/>
    <property type="match status" value="1"/>
</dbReference>
<name>A0ABV7E7C0_9SPHN</name>
<dbReference type="HAMAP" id="MF_00911">
    <property type="entry name" value="FtsQ_subfam"/>
    <property type="match status" value="1"/>
</dbReference>
<sequence length="304" mass="33598">MVQTVRRNSSGVRRQTRAQGRAGQVRRARAQTAGFLDRTMNALPFTEEQWHRFFTVLILAAALAVLVVVARVTGLTALAERQVAVMAANAGFKVVNIDVRGTQRMNPARVYEKALAAEESSMVLLDLAALREDILRLSWVADARVSRQLPDTLVIDIVERQPHAVLRRGDRLVLIDLDGVELEPVAASEIGDLMVVQGPGAQGRVRDLEKLLDAAPALRPQIRAAEWVGNRRWNLTFATGQQLFLPEGRELSAASLISFARADGVHRLIGGEVVRFDMRNAPRTYLQVPGRADRELDMQQGSES</sequence>
<comment type="caution">
    <text evidence="12">The sequence shown here is derived from an EMBL/GenBank/DDBJ whole genome shotgun (WGS) entry which is preliminary data.</text>
</comment>
<feature type="compositionally biased region" description="Low complexity" evidence="10">
    <location>
        <begin position="11"/>
        <end position="23"/>
    </location>
</feature>
<comment type="function">
    <text evidence="9">Essential cell division protein.</text>
</comment>
<evidence type="ECO:0000256" key="7">
    <source>
        <dbReference type="ARBA" id="ARBA00023136"/>
    </source>
</evidence>
<dbReference type="Pfam" id="PF08478">
    <property type="entry name" value="POTRA_1"/>
    <property type="match status" value="1"/>
</dbReference>
<evidence type="ECO:0000313" key="13">
    <source>
        <dbReference type="Proteomes" id="UP001595456"/>
    </source>
</evidence>
<keyword evidence="2 9" id="KW-1003">Cell membrane</keyword>
<reference evidence="13" key="1">
    <citation type="journal article" date="2019" name="Int. J. Syst. Evol. Microbiol.">
        <title>The Global Catalogue of Microorganisms (GCM) 10K type strain sequencing project: providing services to taxonomists for standard genome sequencing and annotation.</title>
        <authorList>
            <consortium name="The Broad Institute Genomics Platform"/>
            <consortium name="The Broad Institute Genome Sequencing Center for Infectious Disease"/>
            <person name="Wu L."/>
            <person name="Ma J."/>
        </authorList>
    </citation>
    <scope>NUCLEOTIDE SEQUENCE [LARGE SCALE GENOMIC DNA]</scope>
    <source>
        <strain evidence="13">KCTC 52607</strain>
    </source>
</reference>
<evidence type="ECO:0000256" key="9">
    <source>
        <dbReference type="HAMAP-Rule" id="MF_00911"/>
    </source>
</evidence>
<keyword evidence="13" id="KW-1185">Reference proteome</keyword>
<evidence type="ECO:0000256" key="8">
    <source>
        <dbReference type="ARBA" id="ARBA00023306"/>
    </source>
</evidence>
<dbReference type="InterPro" id="IPR013685">
    <property type="entry name" value="POTRA_FtsQ_type"/>
</dbReference>
<evidence type="ECO:0000256" key="3">
    <source>
        <dbReference type="ARBA" id="ARBA00022519"/>
    </source>
</evidence>
<feature type="domain" description="POTRA" evidence="11">
    <location>
        <begin position="92"/>
        <end position="160"/>
    </location>
</feature>
<gene>
    <name evidence="9" type="primary">ftsQ</name>
    <name evidence="12" type="ORF">ACFODU_12605</name>
</gene>
<dbReference type="PANTHER" id="PTHR35851">
    <property type="entry name" value="CELL DIVISION PROTEIN FTSQ"/>
    <property type="match status" value="1"/>
</dbReference>
<protein>
    <recommendedName>
        <fullName evidence="9">Cell division protein FtsQ</fullName>
    </recommendedName>
</protein>
<organism evidence="12 13">
    <name type="scientific">Alteraurantiacibacter palmitatis</name>
    <dbReference type="NCBI Taxonomy" id="2054628"/>
    <lineage>
        <taxon>Bacteria</taxon>
        <taxon>Pseudomonadati</taxon>
        <taxon>Pseudomonadota</taxon>
        <taxon>Alphaproteobacteria</taxon>
        <taxon>Sphingomonadales</taxon>
        <taxon>Erythrobacteraceae</taxon>
        <taxon>Alteraurantiacibacter</taxon>
    </lineage>
</organism>
<evidence type="ECO:0000256" key="4">
    <source>
        <dbReference type="ARBA" id="ARBA00022618"/>
    </source>
</evidence>
<feature type="transmembrane region" description="Helical" evidence="9">
    <location>
        <begin position="53"/>
        <end position="72"/>
    </location>
</feature>
<dbReference type="Pfam" id="PF03799">
    <property type="entry name" value="FtsQ_DivIB_C"/>
    <property type="match status" value="1"/>
</dbReference>
<dbReference type="EMBL" id="JBHRST010000020">
    <property type="protein sequence ID" value="MFC3098629.1"/>
    <property type="molecule type" value="Genomic_DNA"/>
</dbReference>
<evidence type="ECO:0000256" key="1">
    <source>
        <dbReference type="ARBA" id="ARBA00004370"/>
    </source>
</evidence>
<evidence type="ECO:0000259" key="11">
    <source>
        <dbReference type="PROSITE" id="PS51779"/>
    </source>
</evidence>
<dbReference type="PROSITE" id="PS51779">
    <property type="entry name" value="POTRA"/>
    <property type="match status" value="1"/>
</dbReference>
<keyword evidence="5 9" id="KW-0812">Transmembrane</keyword>
<feature type="compositionally biased region" description="Polar residues" evidence="10">
    <location>
        <begin position="1"/>
        <end position="10"/>
    </location>
</feature>
<dbReference type="InterPro" id="IPR034746">
    <property type="entry name" value="POTRA"/>
</dbReference>
<comment type="subcellular location">
    <subcellularLocation>
        <location evidence="9">Cell inner membrane</location>
        <topology evidence="9">Single-pass type II membrane protein</topology>
    </subcellularLocation>
    <subcellularLocation>
        <location evidence="1">Membrane</location>
    </subcellularLocation>
    <text evidence="9">Localizes to the division septum.</text>
</comment>
<proteinExistence type="inferred from homology"/>
<evidence type="ECO:0000313" key="12">
    <source>
        <dbReference type="EMBL" id="MFC3098629.1"/>
    </source>
</evidence>
<keyword evidence="3 9" id="KW-0997">Cell inner membrane</keyword>
<dbReference type="InterPro" id="IPR026579">
    <property type="entry name" value="FtsQ"/>
</dbReference>
<evidence type="ECO:0000256" key="5">
    <source>
        <dbReference type="ARBA" id="ARBA00022692"/>
    </source>
</evidence>
<keyword evidence="4 9" id="KW-0132">Cell division</keyword>
<dbReference type="InterPro" id="IPR005548">
    <property type="entry name" value="Cell_div_FtsQ/DivIB_C"/>
</dbReference>
<keyword evidence="8 9" id="KW-0131">Cell cycle</keyword>
<feature type="region of interest" description="Disordered" evidence="10">
    <location>
        <begin position="1"/>
        <end position="26"/>
    </location>
</feature>
<comment type="similarity">
    <text evidence="9">Belongs to the FtsQ/DivIB family. FtsQ subfamily.</text>
</comment>
<evidence type="ECO:0000256" key="2">
    <source>
        <dbReference type="ARBA" id="ARBA00022475"/>
    </source>
</evidence>
<dbReference type="Proteomes" id="UP001595456">
    <property type="component" value="Unassembled WGS sequence"/>
</dbReference>
<dbReference type="RefSeq" id="WP_336926363.1">
    <property type="nucleotide sequence ID" value="NZ_JBANRO010000007.1"/>
</dbReference>
<evidence type="ECO:0000256" key="10">
    <source>
        <dbReference type="SAM" id="MobiDB-lite"/>
    </source>
</evidence>
<accession>A0ABV7E7C0</accession>
<keyword evidence="7 9" id="KW-0472">Membrane</keyword>
<evidence type="ECO:0000256" key="6">
    <source>
        <dbReference type="ARBA" id="ARBA00022989"/>
    </source>
</evidence>
<dbReference type="GO" id="GO:0051301">
    <property type="term" value="P:cell division"/>
    <property type="evidence" value="ECO:0007669"/>
    <property type="project" value="UniProtKB-KW"/>
</dbReference>
<keyword evidence="6 9" id="KW-1133">Transmembrane helix</keyword>